<evidence type="ECO:0000256" key="3">
    <source>
        <dbReference type="SAM" id="Phobius"/>
    </source>
</evidence>
<dbReference type="EMBL" id="JBFDAA010000002">
    <property type="protein sequence ID" value="KAL1140026.1"/>
    <property type="molecule type" value="Genomic_DNA"/>
</dbReference>
<dbReference type="Pfam" id="PF02585">
    <property type="entry name" value="PIG-L"/>
    <property type="match status" value="1"/>
</dbReference>
<dbReference type="SMART" id="SM01398">
    <property type="entry name" value="Cornichon"/>
    <property type="match status" value="1"/>
</dbReference>
<dbReference type="PANTHER" id="PTHR12993:SF11">
    <property type="entry name" value="N-ACETYLGLUCOSAMINYL-PHOSPHATIDYLINOSITOL DE-N-ACETYLASE"/>
    <property type="match status" value="1"/>
</dbReference>
<gene>
    <name evidence="4" type="ORF">AAG570_007003</name>
</gene>
<dbReference type="GO" id="GO:0000225">
    <property type="term" value="F:N-acetylglucosaminylphosphatidylinositol deacetylase activity"/>
    <property type="evidence" value="ECO:0007669"/>
    <property type="project" value="UniProtKB-EC"/>
</dbReference>
<comment type="similarity">
    <text evidence="1">Belongs to the PIGL family.</text>
</comment>
<reference evidence="4 5" key="1">
    <citation type="submission" date="2024-07" db="EMBL/GenBank/DDBJ databases">
        <title>Chromosome-level genome assembly of the water stick insect Ranatra chinensis (Heteroptera: Nepidae).</title>
        <authorList>
            <person name="Liu X."/>
        </authorList>
    </citation>
    <scope>NUCLEOTIDE SEQUENCE [LARGE SCALE GENOMIC DNA]</scope>
    <source>
        <strain evidence="4">Cailab_2021Rc</strain>
        <tissue evidence="4">Muscle</tissue>
    </source>
</reference>
<evidence type="ECO:0000256" key="2">
    <source>
        <dbReference type="ARBA" id="ARBA00012176"/>
    </source>
</evidence>
<sequence length="334" mass="38280">MQVITLSDLECDYLNARQCCTKLNIWVIPKLIAHAVLIPAFLFYGYWLLALINLPILGWMTFEFLTVPSGNTGVFDPTEIYNRGQLKRHMRQCMIFLGWYLISFFIYMYWKRGVAPGNWKRVLLVIAHPDDECMFFGPTLVEVVRRGGKVYVVCLSSGEQGGTGDVRKRELFAACSALGVPQADVVVYRCCDLADGPHNSWSPLLVARLVSHHAHVRSADVLLTFDRYGVSYHENHVSAWRGVVLAVRNALCPEHSQAYALETVNILRKYSVFFDCFLSRCTSNIIFIASLDDHSKIVKAMSTGHPSQYIWFRRLFMYFSRYAYINTYKRIIGK</sequence>
<keyword evidence="5" id="KW-1185">Reference proteome</keyword>
<dbReference type="SUPFAM" id="SSF102588">
    <property type="entry name" value="LmbE-like"/>
    <property type="match status" value="1"/>
</dbReference>
<feature type="transmembrane region" description="Helical" evidence="3">
    <location>
        <begin position="31"/>
        <end position="52"/>
    </location>
</feature>
<dbReference type="Pfam" id="PF03311">
    <property type="entry name" value="Cornichon"/>
    <property type="match status" value="1"/>
</dbReference>
<dbReference type="Gene3D" id="3.40.50.10320">
    <property type="entry name" value="LmbE-like"/>
    <property type="match status" value="1"/>
</dbReference>
<name>A0ABD0YVQ3_9HEMI</name>
<organism evidence="4 5">
    <name type="scientific">Ranatra chinensis</name>
    <dbReference type="NCBI Taxonomy" id="642074"/>
    <lineage>
        <taxon>Eukaryota</taxon>
        <taxon>Metazoa</taxon>
        <taxon>Ecdysozoa</taxon>
        <taxon>Arthropoda</taxon>
        <taxon>Hexapoda</taxon>
        <taxon>Insecta</taxon>
        <taxon>Pterygota</taxon>
        <taxon>Neoptera</taxon>
        <taxon>Paraneoptera</taxon>
        <taxon>Hemiptera</taxon>
        <taxon>Heteroptera</taxon>
        <taxon>Panheteroptera</taxon>
        <taxon>Nepomorpha</taxon>
        <taxon>Nepidae</taxon>
        <taxon>Ranatrinae</taxon>
        <taxon>Ranatra</taxon>
    </lineage>
</organism>
<proteinExistence type="inferred from homology"/>
<dbReference type="InterPro" id="IPR003377">
    <property type="entry name" value="Cornichon"/>
</dbReference>
<keyword evidence="3" id="KW-0812">Transmembrane</keyword>
<keyword evidence="3" id="KW-0472">Membrane</keyword>
<comment type="caution">
    <text evidence="4">The sequence shown here is derived from an EMBL/GenBank/DDBJ whole genome shotgun (WGS) entry which is preliminary data.</text>
</comment>
<keyword evidence="3" id="KW-1133">Transmembrane helix</keyword>
<dbReference type="EC" id="3.5.1.89" evidence="2"/>
<evidence type="ECO:0000313" key="5">
    <source>
        <dbReference type="Proteomes" id="UP001558652"/>
    </source>
</evidence>
<dbReference type="AlphaFoldDB" id="A0ABD0YVQ3"/>
<dbReference type="Proteomes" id="UP001558652">
    <property type="component" value="Unassembled WGS sequence"/>
</dbReference>
<dbReference type="PANTHER" id="PTHR12993">
    <property type="entry name" value="N-ACETYLGLUCOSAMINYL-PHOSPHATIDYLINOSITOL DE-N-ACETYLASE-RELATED"/>
    <property type="match status" value="1"/>
</dbReference>
<feature type="transmembrane region" description="Helical" evidence="3">
    <location>
        <begin position="93"/>
        <end position="110"/>
    </location>
</feature>
<protein>
    <recommendedName>
        <fullName evidence="2">N-acetylglucosaminylphosphatidylinositol deacetylase</fullName>
        <ecNumber evidence="2">3.5.1.89</ecNumber>
    </recommendedName>
</protein>
<evidence type="ECO:0000313" key="4">
    <source>
        <dbReference type="EMBL" id="KAL1140026.1"/>
    </source>
</evidence>
<accession>A0ABD0YVQ3</accession>
<dbReference type="InterPro" id="IPR024078">
    <property type="entry name" value="LmbE-like_dom_sf"/>
</dbReference>
<evidence type="ECO:0000256" key="1">
    <source>
        <dbReference type="ARBA" id="ARBA00006066"/>
    </source>
</evidence>
<dbReference type="InterPro" id="IPR003737">
    <property type="entry name" value="GlcNAc_PI_deacetylase-related"/>
</dbReference>